<keyword evidence="2" id="KW-1185">Reference proteome</keyword>
<protein>
    <submittedName>
        <fullName evidence="1">Ribonuclease H2, subunit C</fullName>
    </submittedName>
</protein>
<sequence>MASQVPSLALSLLPSTSNTSRDASVDVPPCTPHLMPFHVAYTGPAPVGTYFRPVTTTGRREGTSVTQNASMDSQSTLIDPSPSSTESQQTLASDVDMLTLSESQTASSLVHSQGQDSKGLTAAFRGRTVRGLQVELPVGYVGLVLTTPSTSSASTTSARPPSTKNTRQSKYFDPSEDADEDQADHEESRPTKLLHPTGTFTNFTLWNADIPVDEGRDEYLRGLREWVGLASVIHSYDEE</sequence>
<name>A0ACB8UBH5_9APHY</name>
<reference evidence="1" key="1">
    <citation type="journal article" date="2021" name="Environ. Microbiol.">
        <title>Gene family expansions and transcriptome signatures uncover fungal adaptations to wood decay.</title>
        <authorList>
            <person name="Hage H."/>
            <person name="Miyauchi S."/>
            <person name="Viragh M."/>
            <person name="Drula E."/>
            <person name="Min B."/>
            <person name="Chaduli D."/>
            <person name="Navarro D."/>
            <person name="Favel A."/>
            <person name="Norest M."/>
            <person name="Lesage-Meessen L."/>
            <person name="Balint B."/>
            <person name="Merenyi Z."/>
            <person name="de Eugenio L."/>
            <person name="Morin E."/>
            <person name="Martinez A.T."/>
            <person name="Baldrian P."/>
            <person name="Stursova M."/>
            <person name="Martinez M.J."/>
            <person name="Novotny C."/>
            <person name="Magnuson J.K."/>
            <person name="Spatafora J.W."/>
            <person name="Maurice S."/>
            <person name="Pangilinan J."/>
            <person name="Andreopoulos W."/>
            <person name="LaButti K."/>
            <person name="Hundley H."/>
            <person name="Na H."/>
            <person name="Kuo A."/>
            <person name="Barry K."/>
            <person name="Lipzen A."/>
            <person name="Henrissat B."/>
            <person name="Riley R."/>
            <person name="Ahrendt S."/>
            <person name="Nagy L.G."/>
            <person name="Grigoriev I.V."/>
            <person name="Martin F."/>
            <person name="Rosso M.N."/>
        </authorList>
    </citation>
    <scope>NUCLEOTIDE SEQUENCE</scope>
    <source>
        <strain evidence="1">CBS 384.51</strain>
    </source>
</reference>
<organism evidence="1 2">
    <name type="scientific">Irpex rosettiformis</name>
    <dbReference type="NCBI Taxonomy" id="378272"/>
    <lineage>
        <taxon>Eukaryota</taxon>
        <taxon>Fungi</taxon>
        <taxon>Dikarya</taxon>
        <taxon>Basidiomycota</taxon>
        <taxon>Agaricomycotina</taxon>
        <taxon>Agaricomycetes</taxon>
        <taxon>Polyporales</taxon>
        <taxon>Irpicaceae</taxon>
        <taxon>Irpex</taxon>
    </lineage>
</organism>
<accession>A0ACB8UBH5</accession>
<gene>
    <name evidence="1" type="ORF">BDY19DRAFT_991273</name>
</gene>
<proteinExistence type="predicted"/>
<comment type="caution">
    <text evidence="1">The sequence shown here is derived from an EMBL/GenBank/DDBJ whole genome shotgun (WGS) entry which is preliminary data.</text>
</comment>
<evidence type="ECO:0000313" key="1">
    <source>
        <dbReference type="EMBL" id="KAI0091583.1"/>
    </source>
</evidence>
<evidence type="ECO:0000313" key="2">
    <source>
        <dbReference type="Proteomes" id="UP001055072"/>
    </source>
</evidence>
<dbReference type="Proteomes" id="UP001055072">
    <property type="component" value="Unassembled WGS sequence"/>
</dbReference>
<dbReference type="EMBL" id="MU274905">
    <property type="protein sequence ID" value="KAI0091583.1"/>
    <property type="molecule type" value="Genomic_DNA"/>
</dbReference>